<proteinExistence type="predicted"/>
<keyword evidence="1" id="KW-0732">Signal</keyword>
<evidence type="ECO:0000313" key="2">
    <source>
        <dbReference type="EMBL" id="MBL4918124.1"/>
    </source>
</evidence>
<dbReference type="AlphaFoldDB" id="A0A8K0Y2L5"/>
<name>A0A8K0Y2L5_9RHOB</name>
<feature type="signal peptide" evidence="1">
    <location>
        <begin position="1"/>
        <end position="23"/>
    </location>
</feature>
<feature type="chain" id="PRO_5035475880" description="Argininosuccinate lyase" evidence="1">
    <location>
        <begin position="24"/>
        <end position="45"/>
    </location>
</feature>
<accession>A0A8K0Y2L5</accession>
<dbReference type="Proteomes" id="UP000648908">
    <property type="component" value="Unassembled WGS sequence"/>
</dbReference>
<comment type="caution">
    <text evidence="2">The sequence shown here is derived from an EMBL/GenBank/DDBJ whole genome shotgun (WGS) entry which is preliminary data.</text>
</comment>
<sequence>MKHRPIFAALTALVLLAACGVDGAPTAPGANLSVDGDARFGITTK</sequence>
<organism evidence="2 3">
    <name type="scientific">Szabonella alba</name>
    <dbReference type="NCBI Taxonomy" id="2804194"/>
    <lineage>
        <taxon>Bacteria</taxon>
        <taxon>Pseudomonadati</taxon>
        <taxon>Pseudomonadota</taxon>
        <taxon>Alphaproteobacteria</taxon>
        <taxon>Rhodobacterales</taxon>
        <taxon>Paracoccaceae</taxon>
        <taxon>Szabonella</taxon>
    </lineage>
</organism>
<evidence type="ECO:0000313" key="3">
    <source>
        <dbReference type="Proteomes" id="UP000648908"/>
    </source>
</evidence>
<keyword evidence="3" id="KW-1185">Reference proteome</keyword>
<evidence type="ECO:0000256" key="1">
    <source>
        <dbReference type="SAM" id="SignalP"/>
    </source>
</evidence>
<gene>
    <name evidence="2" type="ORF">JL811_12925</name>
</gene>
<reference evidence="2" key="1">
    <citation type="submission" date="2021-01" db="EMBL/GenBank/DDBJ databases">
        <title>Tabrizicola alba sp. nov. a motile alkaliphilic bacterium isolated from a soda lake.</title>
        <authorList>
            <person name="Szuroczki S."/>
            <person name="Abbaszade G."/>
            <person name="Schumann P."/>
            <person name="Toth E."/>
        </authorList>
    </citation>
    <scope>NUCLEOTIDE SEQUENCE</scope>
    <source>
        <strain evidence="2">DMG-N-6</strain>
    </source>
</reference>
<dbReference type="RefSeq" id="WP_202689115.1">
    <property type="nucleotide sequence ID" value="NZ_JAESVN010000005.1"/>
</dbReference>
<dbReference type="PROSITE" id="PS51257">
    <property type="entry name" value="PROKAR_LIPOPROTEIN"/>
    <property type="match status" value="1"/>
</dbReference>
<dbReference type="EMBL" id="JAESVN010000005">
    <property type="protein sequence ID" value="MBL4918124.1"/>
    <property type="molecule type" value="Genomic_DNA"/>
</dbReference>
<evidence type="ECO:0008006" key="4">
    <source>
        <dbReference type="Google" id="ProtNLM"/>
    </source>
</evidence>
<protein>
    <recommendedName>
        <fullName evidence="4">Argininosuccinate lyase</fullName>
    </recommendedName>
</protein>